<dbReference type="EMBL" id="LRFG02000001">
    <property type="protein sequence ID" value="PCO07008.1"/>
    <property type="molecule type" value="Genomic_DNA"/>
</dbReference>
<comment type="caution">
    <text evidence="5">The sequence shown here is derived from an EMBL/GenBank/DDBJ whole genome shotgun (WGS) entry which is preliminary data.</text>
</comment>
<evidence type="ECO:0000259" key="4">
    <source>
        <dbReference type="Pfam" id="PF00535"/>
    </source>
</evidence>
<dbReference type="Gene3D" id="3.90.550.10">
    <property type="entry name" value="Spore Coat Polysaccharide Biosynthesis Protein SpsA, Chain A"/>
    <property type="match status" value="1"/>
</dbReference>
<evidence type="ECO:0000313" key="5">
    <source>
        <dbReference type="EMBL" id="PCO07008.1"/>
    </source>
</evidence>
<dbReference type="InterPro" id="IPR001173">
    <property type="entry name" value="Glyco_trans_2-like"/>
</dbReference>
<comment type="similarity">
    <text evidence="1">Belongs to the glycosyltransferase 2 family.</text>
</comment>
<keyword evidence="6" id="KW-1185">Reference proteome</keyword>
<gene>
    <name evidence="5" type="ORF">AWR36_004535</name>
</gene>
<dbReference type="SUPFAM" id="SSF53448">
    <property type="entry name" value="Nucleotide-diphospho-sugar transferases"/>
    <property type="match status" value="1"/>
</dbReference>
<dbReference type="Proteomes" id="UP000218427">
    <property type="component" value="Unassembled WGS sequence"/>
</dbReference>
<dbReference type="PANTHER" id="PTHR43179:SF12">
    <property type="entry name" value="GALACTOFURANOSYLTRANSFERASE GLFT2"/>
    <property type="match status" value="1"/>
</dbReference>
<feature type="domain" description="Glycosyltransferase 2-like" evidence="4">
    <location>
        <begin position="10"/>
        <end position="101"/>
    </location>
</feature>
<evidence type="ECO:0000256" key="2">
    <source>
        <dbReference type="ARBA" id="ARBA00022676"/>
    </source>
</evidence>
<organism evidence="5 6">
    <name type="scientific">Microbulbifer flavimaris</name>
    <dbReference type="NCBI Taxonomy" id="1781068"/>
    <lineage>
        <taxon>Bacteria</taxon>
        <taxon>Pseudomonadati</taxon>
        <taxon>Pseudomonadota</taxon>
        <taxon>Gammaproteobacteria</taxon>
        <taxon>Cellvibrionales</taxon>
        <taxon>Microbulbiferaceae</taxon>
        <taxon>Microbulbifer</taxon>
    </lineage>
</organism>
<accession>A0ABX4I5I8</accession>
<evidence type="ECO:0000256" key="1">
    <source>
        <dbReference type="ARBA" id="ARBA00006739"/>
    </source>
</evidence>
<dbReference type="InterPro" id="IPR029044">
    <property type="entry name" value="Nucleotide-diphossugar_trans"/>
</dbReference>
<keyword evidence="3" id="KW-0808">Transferase</keyword>
<reference evidence="5" key="1">
    <citation type="submission" date="2017-08" db="EMBL/GenBank/DDBJ databases">
        <title>Microbulbifer marisrubri sp. nov., a halophilic alphaproteobacterium isolated from marine sediment of the Yellow Sea, China.</title>
        <authorList>
            <person name="Zhang G."/>
            <person name="Xiong Q."/>
        </authorList>
    </citation>
    <scope>NUCLEOTIDE SEQUENCE [LARGE SCALE GENOMIC DNA]</scope>
    <source>
        <strain evidence="5">WRN-8</strain>
    </source>
</reference>
<name>A0ABX4I5I8_9GAMM</name>
<dbReference type="Pfam" id="PF00535">
    <property type="entry name" value="Glycos_transf_2"/>
    <property type="match status" value="1"/>
</dbReference>
<proteinExistence type="inferred from homology"/>
<dbReference type="PANTHER" id="PTHR43179">
    <property type="entry name" value="RHAMNOSYLTRANSFERASE WBBL"/>
    <property type="match status" value="1"/>
</dbReference>
<evidence type="ECO:0000313" key="6">
    <source>
        <dbReference type="Proteomes" id="UP000218427"/>
    </source>
</evidence>
<keyword evidence="2" id="KW-0328">Glycosyltransferase</keyword>
<protein>
    <submittedName>
        <fullName evidence="5">Glycosyltransferase family 2 protein</fullName>
    </submittedName>
</protein>
<sequence length="216" mass="24554">MLSNLPSLQLRQYCQESGIFYLENSEPLGFGANNNKAFRHLESKFGMSDQDFFFTINPDIRTSGRDIEAMARKMEQEGLQIAAPNLVSHDNVPEDNIRSYPSLVDCILRFALKSERSCARKAEIQSTQKVDWAAGAFLGFSINAYRAVDGFDERYFMYYEDADICRRASQQGIGTYYLPSICATHLAARDSRKLFSRQLVWHITSALRFTLARSSG</sequence>
<evidence type="ECO:0000256" key="3">
    <source>
        <dbReference type="ARBA" id="ARBA00022679"/>
    </source>
</evidence>